<feature type="compositionally biased region" description="Basic and acidic residues" evidence="8">
    <location>
        <begin position="1"/>
        <end position="13"/>
    </location>
</feature>
<keyword evidence="7 9" id="KW-0472">Membrane</keyword>
<reference evidence="11 12" key="1">
    <citation type="submission" date="2015-01" db="EMBL/GenBank/DDBJ databases">
        <title>The Genome Sequence of Exophiala spinifera CBS89968.</title>
        <authorList>
            <consortium name="The Broad Institute Genomics Platform"/>
            <person name="Cuomo C."/>
            <person name="de Hoog S."/>
            <person name="Gorbushina A."/>
            <person name="Stielow B."/>
            <person name="Teixiera M."/>
            <person name="Abouelleil A."/>
            <person name="Chapman S.B."/>
            <person name="Priest M."/>
            <person name="Young S.K."/>
            <person name="Wortman J."/>
            <person name="Nusbaum C."/>
            <person name="Birren B."/>
        </authorList>
    </citation>
    <scope>NUCLEOTIDE SEQUENCE [LARGE SCALE GENOMIC DNA]</scope>
    <source>
        <strain evidence="11 12">CBS 89968</strain>
    </source>
</reference>
<evidence type="ECO:0000259" key="10">
    <source>
        <dbReference type="PROSITE" id="PS50893"/>
    </source>
</evidence>
<dbReference type="InterPro" id="IPR027417">
    <property type="entry name" value="P-loop_NTPase"/>
</dbReference>
<evidence type="ECO:0000256" key="3">
    <source>
        <dbReference type="ARBA" id="ARBA00022692"/>
    </source>
</evidence>
<feature type="transmembrane region" description="Helical" evidence="9">
    <location>
        <begin position="1187"/>
        <end position="1210"/>
    </location>
</feature>
<feature type="transmembrane region" description="Helical" evidence="9">
    <location>
        <begin position="1047"/>
        <end position="1067"/>
    </location>
</feature>
<keyword evidence="6 9" id="KW-1133">Transmembrane helix</keyword>
<protein>
    <recommendedName>
        <fullName evidence="10">ABC transporter domain-containing protein</fullName>
    </recommendedName>
</protein>
<accession>A0A0D2BLI4</accession>
<gene>
    <name evidence="11" type="ORF">PV08_09298</name>
</gene>
<organism evidence="11 12">
    <name type="scientific">Exophiala spinifera</name>
    <dbReference type="NCBI Taxonomy" id="91928"/>
    <lineage>
        <taxon>Eukaryota</taxon>
        <taxon>Fungi</taxon>
        <taxon>Dikarya</taxon>
        <taxon>Ascomycota</taxon>
        <taxon>Pezizomycotina</taxon>
        <taxon>Eurotiomycetes</taxon>
        <taxon>Chaetothyriomycetidae</taxon>
        <taxon>Chaetothyriales</taxon>
        <taxon>Herpotrichiellaceae</taxon>
        <taxon>Exophiala</taxon>
    </lineage>
</organism>
<dbReference type="InterPro" id="IPR013525">
    <property type="entry name" value="ABC2_TM"/>
</dbReference>
<feature type="domain" description="ABC transporter" evidence="10">
    <location>
        <begin position="704"/>
        <end position="950"/>
    </location>
</feature>
<feature type="transmembrane region" description="Helical" evidence="9">
    <location>
        <begin position="639"/>
        <end position="660"/>
    </location>
</feature>
<evidence type="ECO:0000256" key="4">
    <source>
        <dbReference type="ARBA" id="ARBA00022741"/>
    </source>
</evidence>
<feature type="transmembrane region" description="Helical" evidence="9">
    <location>
        <begin position="404"/>
        <end position="427"/>
    </location>
</feature>
<dbReference type="STRING" id="91928.A0A0D2BLI4"/>
<dbReference type="VEuPathDB" id="FungiDB:PV08_09298"/>
<evidence type="ECO:0000313" key="11">
    <source>
        <dbReference type="EMBL" id="KIW12024.1"/>
    </source>
</evidence>
<evidence type="ECO:0000256" key="2">
    <source>
        <dbReference type="ARBA" id="ARBA00022448"/>
    </source>
</evidence>
<name>A0A0D2BLI4_9EURO</name>
<keyword evidence="4" id="KW-0547">Nucleotide-binding</keyword>
<dbReference type="Pfam" id="PF19055">
    <property type="entry name" value="ABC2_membrane_7"/>
    <property type="match status" value="2"/>
</dbReference>
<dbReference type="InterPro" id="IPR003593">
    <property type="entry name" value="AAA+_ATPase"/>
</dbReference>
<dbReference type="GeneID" id="27336381"/>
<dbReference type="HOGENOM" id="CLU_000604_57_4_1"/>
<keyword evidence="12" id="KW-1185">Reference proteome</keyword>
<dbReference type="OrthoDB" id="66620at2759"/>
<dbReference type="PROSITE" id="PS00211">
    <property type="entry name" value="ABC_TRANSPORTER_1"/>
    <property type="match status" value="1"/>
</dbReference>
<dbReference type="EMBL" id="KN847498">
    <property type="protein sequence ID" value="KIW12024.1"/>
    <property type="molecule type" value="Genomic_DNA"/>
</dbReference>
<feature type="transmembrane region" description="Helical" evidence="9">
    <location>
        <begin position="1121"/>
        <end position="1147"/>
    </location>
</feature>
<dbReference type="Pfam" id="PF00005">
    <property type="entry name" value="ABC_tran"/>
    <property type="match status" value="2"/>
</dbReference>
<dbReference type="InterPro" id="IPR017871">
    <property type="entry name" value="ABC_transporter-like_CS"/>
</dbReference>
<dbReference type="Gene3D" id="3.40.50.300">
    <property type="entry name" value="P-loop containing nucleotide triphosphate hydrolases"/>
    <property type="match status" value="2"/>
</dbReference>
<sequence>MGKQSISHERDLRNQCLGASSRSPSTSVELLANFQNELSGYQTVDVRVRHLSVTVEAVAPSPLSSLDALRARINGSKKTPTSIKKILDDVSADFPSRSLTAIVGASGSGKTMLLNVISGRMKAHKFRQSGTVTYKSSTNNCCGKVDAAYVLQQDVLLPTLTVRETLQLAADLRLSTTKTKAERCTMVETVIAELGLQTCANTKIGDPAHNKGCSGGERRRTSIGIQLLADQPILILDEPTTGLDAASAIQVVQTLSRLARKGKTIIMTIHQPRSEIWRLVDNIVLLSRGSPVYSGSVKQCLPHFERMGYKLPSFFNPFDFIVDLAAIDIQSVELEKNSSIRVDQLLKAWASESASYHEKISQSFTNKSLHSNRATSYRDLFDELAHETMVLTRRTFIVTYRDRLGLFASIIEATSMGMISGWVFYHLGGDLSGIKSRQGALYTASAVQSYLVLVFETYRLSVDIEIYDRERIEGTSRPVTFVLSRRLSRILVEDIPVPILFSLIFYFMAGFRPQARQFFTFLVIQTITHLASINLASICVAINRQFMVASLLANLSFTLQTFACGYFINTHSLAVWLRWTKWISYIFYAFSALCTNEFRGHMYDCPYSGEASNQACKEYWGEYILEALNVPSDWLWRPIVVLVGFTALFFGLSILLLQLITIEVKLARSRQSEVSCGEDHERSTRTTDAPTSINITLDGFGIDLETRRLFKAMSRKQICAPITTNFESGSLNVIMGPSGSGKSTCLNTIAQRPQSSPVSRYLSCGTIRLNGAIATDSVLRSICSYVPQDDTGLLPSLTVRETLYFAAQLRLPHFVSHEQKLQRAESILLRLGLKECADTLVGNEFMKGVSGGEKRRVSIGIQILTDPKVLLLDEPTSGLDAFTADSIIKVLQSLADEGRTVILSIHQPRSDTFRQFGKLLLLTHSGDVAYAGGVPNILPHFSEIGYTCPDATNPADFIMDLVSDESFCCHQQQEGILLSSIKADERPLATSRVTESPSGPTTFSREGRLSLPAEIGAYKRSQLPFSRAFPILLRRGMINLKRQPELLIGRVTQIMGLGIVLAAFVAPLQNDYYAVQSRVGYILTMSSMMFVGMLNSIAMYPTERDIYYHEDRDNTYTVEAFFCYYSFVEFLFELLGSLLYAVLTVFAVGLPRTASQFFLMTYSALCVVSCGESFGILFLTMFSHTGLAVSVMTVMMAISVSLAGVLSISLDRFLTVVSYVSPVKWQVGALLSYTLRGTTFTCSDQQRLGNGTCPIQTGDQVLQLYKLDVSTLQYALILGAIAIGYRLLAYLGLKTRRVDWTRCMRMELPGRKNVK</sequence>
<evidence type="ECO:0000256" key="8">
    <source>
        <dbReference type="SAM" id="MobiDB-lite"/>
    </source>
</evidence>
<feature type="domain" description="ABC transporter" evidence="10">
    <location>
        <begin position="71"/>
        <end position="313"/>
    </location>
</feature>
<feature type="transmembrane region" description="Helical" evidence="9">
    <location>
        <begin position="548"/>
        <end position="568"/>
    </location>
</feature>
<evidence type="ECO:0000256" key="1">
    <source>
        <dbReference type="ARBA" id="ARBA00004141"/>
    </source>
</evidence>
<dbReference type="PANTHER" id="PTHR48041:SF119">
    <property type="entry name" value="ROA1P"/>
    <property type="match status" value="1"/>
</dbReference>
<dbReference type="GO" id="GO:0016887">
    <property type="term" value="F:ATP hydrolysis activity"/>
    <property type="evidence" value="ECO:0007669"/>
    <property type="project" value="InterPro"/>
</dbReference>
<feature type="transmembrane region" description="Helical" evidence="9">
    <location>
        <begin position="1272"/>
        <end position="1293"/>
    </location>
</feature>
<dbReference type="RefSeq" id="XP_016232240.1">
    <property type="nucleotide sequence ID" value="XM_016383617.1"/>
</dbReference>
<dbReference type="PANTHER" id="PTHR48041">
    <property type="entry name" value="ABC TRANSPORTER G FAMILY MEMBER 28"/>
    <property type="match status" value="1"/>
</dbReference>
<feature type="transmembrane region" description="Helical" evidence="9">
    <location>
        <begin position="495"/>
        <end position="512"/>
    </location>
</feature>
<evidence type="ECO:0000256" key="5">
    <source>
        <dbReference type="ARBA" id="ARBA00022840"/>
    </source>
</evidence>
<dbReference type="InterPro" id="IPR050352">
    <property type="entry name" value="ABCG_transporters"/>
</dbReference>
<dbReference type="GO" id="GO:0005524">
    <property type="term" value="F:ATP binding"/>
    <property type="evidence" value="ECO:0007669"/>
    <property type="project" value="UniProtKB-KW"/>
</dbReference>
<evidence type="ECO:0000256" key="7">
    <source>
        <dbReference type="ARBA" id="ARBA00023136"/>
    </source>
</evidence>
<dbReference type="GO" id="GO:0016020">
    <property type="term" value="C:membrane"/>
    <property type="evidence" value="ECO:0007669"/>
    <property type="project" value="UniProtKB-SubCell"/>
</dbReference>
<dbReference type="PROSITE" id="PS50893">
    <property type="entry name" value="ABC_TRANSPORTER_2"/>
    <property type="match status" value="2"/>
</dbReference>
<dbReference type="Proteomes" id="UP000053328">
    <property type="component" value="Unassembled WGS sequence"/>
</dbReference>
<comment type="subcellular location">
    <subcellularLocation>
        <location evidence="1">Membrane</location>
        <topology evidence="1">Multi-pass membrane protein</topology>
    </subcellularLocation>
</comment>
<evidence type="ECO:0000313" key="12">
    <source>
        <dbReference type="Proteomes" id="UP000053328"/>
    </source>
</evidence>
<keyword evidence="5" id="KW-0067">ATP-binding</keyword>
<feature type="transmembrane region" description="Helical" evidence="9">
    <location>
        <begin position="1159"/>
        <end position="1180"/>
    </location>
</feature>
<dbReference type="SUPFAM" id="SSF52540">
    <property type="entry name" value="P-loop containing nucleoside triphosphate hydrolases"/>
    <property type="match status" value="2"/>
</dbReference>
<dbReference type="InterPro" id="IPR003439">
    <property type="entry name" value="ABC_transporter-like_ATP-bd"/>
</dbReference>
<evidence type="ECO:0000256" key="6">
    <source>
        <dbReference type="ARBA" id="ARBA00022989"/>
    </source>
</evidence>
<feature type="transmembrane region" description="Helical" evidence="9">
    <location>
        <begin position="439"/>
        <end position="458"/>
    </location>
</feature>
<feature type="region of interest" description="Disordered" evidence="8">
    <location>
        <begin position="1"/>
        <end position="23"/>
    </location>
</feature>
<dbReference type="GO" id="GO:0140359">
    <property type="term" value="F:ABC-type transporter activity"/>
    <property type="evidence" value="ECO:0007669"/>
    <property type="project" value="InterPro"/>
</dbReference>
<keyword evidence="3 9" id="KW-0812">Transmembrane</keyword>
<feature type="transmembrane region" description="Helical" evidence="9">
    <location>
        <begin position="1079"/>
        <end position="1100"/>
    </location>
</feature>
<dbReference type="Pfam" id="PF01061">
    <property type="entry name" value="ABC2_membrane"/>
    <property type="match status" value="2"/>
</dbReference>
<feature type="transmembrane region" description="Helical" evidence="9">
    <location>
        <begin position="518"/>
        <end position="541"/>
    </location>
</feature>
<dbReference type="InterPro" id="IPR043926">
    <property type="entry name" value="ABCG_dom"/>
</dbReference>
<evidence type="ECO:0000256" key="9">
    <source>
        <dbReference type="SAM" id="Phobius"/>
    </source>
</evidence>
<keyword evidence="2" id="KW-0813">Transport</keyword>
<proteinExistence type="predicted"/>
<dbReference type="SMART" id="SM00382">
    <property type="entry name" value="AAA"/>
    <property type="match status" value="2"/>
</dbReference>